<dbReference type="AlphaFoldDB" id="A0A1G4G8C8"/>
<dbReference type="Pfam" id="PF13320">
    <property type="entry name" value="GH123_cat"/>
    <property type="match status" value="1"/>
</dbReference>
<feature type="domain" description="Glycoside hydrolase 123 catalytic" evidence="1">
    <location>
        <begin position="268"/>
        <end position="545"/>
    </location>
</feature>
<dbReference type="EMBL" id="LT608328">
    <property type="protein sequence ID" value="SCM58775.1"/>
    <property type="molecule type" value="Genomic_DNA"/>
</dbReference>
<feature type="domain" description="Glycoside hydrolase 123 N-terminal" evidence="2">
    <location>
        <begin position="66"/>
        <end position="181"/>
    </location>
</feature>
<proteinExistence type="predicted"/>
<reference evidence="3 4" key="1">
    <citation type="submission" date="2016-08" db="EMBL/GenBank/DDBJ databases">
        <authorList>
            <person name="Seilhamer J.J."/>
        </authorList>
    </citation>
    <scope>NUCLEOTIDE SEQUENCE [LARGE SCALE GENOMIC DNA]</scope>
    <source>
        <strain evidence="3">ING2-E5A</strain>
    </source>
</reference>
<dbReference type="InterPro" id="IPR025150">
    <property type="entry name" value="GH123_cat"/>
</dbReference>
<dbReference type="RefSeq" id="WP_071137192.1">
    <property type="nucleotide sequence ID" value="NZ_LT608328.1"/>
</dbReference>
<sequence length="588" mass="67331">MKQIIIVLSVLFFLACENNTPLYPIDDIDTGTVIPSDESGMRIYQVDPLIKIVAENNQFTEEVDVLDVARGETASLQLIIKAEKSLTAASAELVSLTNESGAQLSGVKFGWVRDVLSTLEYYPKPSLGFTEIQSMSKKYPDVIIDDETEDINAGNHASLLVSIPIPESAKPGLYTGKVKINALDGTTPVSAEKTFSLRVYPVNVGEPELFVTNWVFFDRFHQLNNGEQVQRGTQLFNELRKKLAETCKSLGQNTYLIDARPYPIGVNPDGSWIFNFDTFDEDVQAFIDHGGLKRIEAGHILSVTGGAVGTRFGLNSAWELNENGGFSRISLYDDWREEGYKERVEPYFKNYFQALKKHLTEKGWLDMFVQHLGDEPTATNYDGYIFYAQLVKKYFPEIKLIDAMDVGSSSYLKDVSDIMVPKLDVLHQDDEVYRQRTEQGKENWFYTSMSPRGNYANRFVNLPLVLTRILHWINYYSGTKGYLHWGLMWWHSDLWKDLYQDSSNPRNFLPGGDSYLIYPGYHKFYMSIRANAMRDGIHDYNLLKMVERRSPEKAQEFLGAVVYGYDDYNIEIKNFRNVRREMLEFLSN</sequence>
<dbReference type="Proteomes" id="UP000178485">
    <property type="component" value="Chromosome i"/>
</dbReference>
<name>A0A1G4G8C8_9BACT</name>
<evidence type="ECO:0000313" key="3">
    <source>
        <dbReference type="EMBL" id="SCM58775.1"/>
    </source>
</evidence>
<dbReference type="KEGG" id="pmuc:ING2E5A_1962"/>
<dbReference type="PROSITE" id="PS51257">
    <property type="entry name" value="PROKAR_LIPOPROTEIN"/>
    <property type="match status" value="1"/>
</dbReference>
<evidence type="ECO:0000313" key="4">
    <source>
        <dbReference type="Proteomes" id="UP000178485"/>
    </source>
</evidence>
<evidence type="ECO:0000259" key="1">
    <source>
        <dbReference type="Pfam" id="PF13320"/>
    </source>
</evidence>
<keyword evidence="4" id="KW-1185">Reference proteome</keyword>
<accession>A0A1G4G8C8</accession>
<gene>
    <name evidence="3" type="ORF">ING2E5A_1962</name>
</gene>
<dbReference type="InterPro" id="IPR053850">
    <property type="entry name" value="Glyco_hydro_123_N_2"/>
</dbReference>
<organism evidence="3 4">
    <name type="scientific">Petrimonas mucosa</name>
    <dbReference type="NCBI Taxonomy" id="1642646"/>
    <lineage>
        <taxon>Bacteria</taxon>
        <taxon>Pseudomonadati</taxon>
        <taxon>Bacteroidota</taxon>
        <taxon>Bacteroidia</taxon>
        <taxon>Bacteroidales</taxon>
        <taxon>Dysgonomonadaceae</taxon>
        <taxon>Petrimonas</taxon>
    </lineage>
</organism>
<dbReference type="STRING" id="1642646.ING2E5A_1962"/>
<dbReference type="Pfam" id="PF22680">
    <property type="entry name" value="Glyco_hydro_123_N_2"/>
    <property type="match status" value="1"/>
</dbReference>
<protein>
    <submittedName>
        <fullName evidence="3">PF13320 domain protein</fullName>
    </submittedName>
</protein>
<evidence type="ECO:0000259" key="2">
    <source>
        <dbReference type="Pfam" id="PF22680"/>
    </source>
</evidence>